<dbReference type="PANTHER" id="PTHR43818:SF7">
    <property type="entry name" value="DEHYDROGENASE"/>
    <property type="match status" value="1"/>
</dbReference>
<dbReference type="GO" id="GO:0000166">
    <property type="term" value="F:nucleotide binding"/>
    <property type="evidence" value="ECO:0007669"/>
    <property type="project" value="InterPro"/>
</dbReference>
<dbReference type="RefSeq" id="WP_008602208.1">
    <property type="nucleotide sequence ID" value="NZ_AMRV01000005.1"/>
</dbReference>
<accession>M2T8N2</accession>
<dbReference type="AlphaFoldDB" id="M2T8N2"/>
<name>M2T8N2_9SPHN</name>
<proteinExistence type="predicted"/>
<evidence type="ECO:0000313" key="2">
    <source>
        <dbReference type="EMBL" id="EMD82844.1"/>
    </source>
</evidence>
<dbReference type="Pfam" id="PF01408">
    <property type="entry name" value="GFO_IDH_MocA"/>
    <property type="match status" value="1"/>
</dbReference>
<dbReference type="InterPro" id="IPR036291">
    <property type="entry name" value="NAD(P)-bd_dom_sf"/>
</dbReference>
<sequence>MSEASARPIRLGLVGIGKIARDQHIPAINASPDFELAATASRSASVDGVPGYRTIEEMLAAGHDLDAVSFCTPPVGRHDLVSPAIAAGLAVMIEKPPAATLSEARAMTRAAEIAGIPFYTSWHSRAARHVEDARSWCAERQVSRIHVEWREDIRQWHPGQEWILEAGGFGVFDPGINALSILTAILPKSVVLSAATLDVPRGRGAPIAATLQGTSGDAAFSADFDFLQTGEQTWSIHLEDAAGETLSLIEGAGAMTLGGERQPASEDSGEYPHLYAHFATLVREGRSDVDLSPLELVADAFLLGEHRATEPFSF</sequence>
<dbReference type="OrthoDB" id="9813657at2"/>
<dbReference type="InterPro" id="IPR050463">
    <property type="entry name" value="Gfo/Idh/MocA_oxidrdct_glycsds"/>
</dbReference>
<keyword evidence="3" id="KW-1185">Reference proteome</keyword>
<dbReference type="SUPFAM" id="SSF51735">
    <property type="entry name" value="NAD(P)-binding Rossmann-fold domains"/>
    <property type="match status" value="1"/>
</dbReference>
<dbReference type="PATRIC" id="fig|1234595.3.peg.1887"/>
<dbReference type="Gene3D" id="3.40.50.720">
    <property type="entry name" value="NAD(P)-binding Rossmann-like Domain"/>
    <property type="match status" value="1"/>
</dbReference>
<dbReference type="Gene3D" id="3.30.360.10">
    <property type="entry name" value="Dihydrodipicolinate Reductase, domain 2"/>
    <property type="match status" value="1"/>
</dbReference>
<dbReference type="PANTHER" id="PTHR43818">
    <property type="entry name" value="BCDNA.GH03377"/>
    <property type="match status" value="1"/>
</dbReference>
<comment type="caution">
    <text evidence="2">The sequence shown here is derived from an EMBL/GenBank/DDBJ whole genome shotgun (WGS) entry which is preliminary data.</text>
</comment>
<dbReference type="EMBL" id="AMRV01000005">
    <property type="protein sequence ID" value="EMD82844.1"/>
    <property type="molecule type" value="Genomic_DNA"/>
</dbReference>
<dbReference type="InterPro" id="IPR000683">
    <property type="entry name" value="Gfo/Idh/MocA-like_OxRdtase_N"/>
</dbReference>
<organism evidence="2 3">
    <name type="scientific">Pacificimonas flava</name>
    <dbReference type="NCBI Taxonomy" id="1234595"/>
    <lineage>
        <taxon>Bacteria</taxon>
        <taxon>Pseudomonadati</taxon>
        <taxon>Pseudomonadota</taxon>
        <taxon>Alphaproteobacteria</taxon>
        <taxon>Sphingomonadales</taxon>
        <taxon>Sphingosinicellaceae</taxon>
        <taxon>Pacificimonas</taxon>
    </lineage>
</organism>
<evidence type="ECO:0000313" key="3">
    <source>
        <dbReference type="Proteomes" id="UP000011717"/>
    </source>
</evidence>
<protein>
    <submittedName>
        <fullName evidence="2">L-arabinose 1-dehydrogenase</fullName>
    </submittedName>
</protein>
<reference evidence="2 3" key="1">
    <citation type="journal article" date="2013" name="Genome Announc.">
        <title>Draft Genome Sequence of Strain JLT2015T, Belonging to the Family Sphingomonadaceae of the Alphaproteobacteria.</title>
        <authorList>
            <person name="Tang K."/>
            <person name="Liu K."/>
            <person name="Li S."/>
            <person name="Jiao N."/>
        </authorList>
    </citation>
    <scope>NUCLEOTIDE SEQUENCE [LARGE SCALE GENOMIC DNA]</scope>
    <source>
        <strain evidence="2 3">JLT2015</strain>
    </source>
</reference>
<evidence type="ECO:0000259" key="1">
    <source>
        <dbReference type="Pfam" id="PF01408"/>
    </source>
</evidence>
<gene>
    <name evidence="2" type="ORF">C725_1884</name>
</gene>
<dbReference type="Proteomes" id="UP000011717">
    <property type="component" value="Unassembled WGS sequence"/>
</dbReference>
<feature type="domain" description="Gfo/Idh/MocA-like oxidoreductase N-terminal" evidence="1">
    <location>
        <begin position="9"/>
        <end position="115"/>
    </location>
</feature>